<dbReference type="PROSITE" id="PS51192">
    <property type="entry name" value="HELICASE_ATP_BIND_1"/>
    <property type="match status" value="1"/>
</dbReference>
<accession>A0A8X8BK17</accession>
<reference evidence="13 14" key="1">
    <citation type="journal article" date="2021" name="Cell">
        <title>Tracing the genetic footprints of vertebrate landing in non-teleost ray-finned fishes.</title>
        <authorList>
            <person name="Bi X."/>
            <person name="Wang K."/>
            <person name="Yang L."/>
            <person name="Pan H."/>
            <person name="Jiang H."/>
            <person name="Wei Q."/>
            <person name="Fang M."/>
            <person name="Yu H."/>
            <person name="Zhu C."/>
            <person name="Cai Y."/>
            <person name="He Y."/>
            <person name="Gan X."/>
            <person name="Zeng H."/>
            <person name="Yu D."/>
            <person name="Zhu Y."/>
            <person name="Jiang H."/>
            <person name="Qiu Q."/>
            <person name="Yang H."/>
            <person name="Zhang Y.E."/>
            <person name="Wang W."/>
            <person name="Zhu M."/>
            <person name="He S."/>
            <person name="Zhang G."/>
        </authorList>
    </citation>
    <scope>NUCLEOTIDE SEQUENCE [LARGE SCALE GENOMIC DNA]</scope>
    <source>
        <strain evidence="13">Bchr_013</strain>
    </source>
</reference>
<comment type="catalytic activity">
    <reaction evidence="8">
        <text>ATP + H2O = ADP + phosphate + H(+)</text>
        <dbReference type="Rhea" id="RHEA:13065"/>
        <dbReference type="ChEBI" id="CHEBI:15377"/>
        <dbReference type="ChEBI" id="CHEBI:15378"/>
        <dbReference type="ChEBI" id="CHEBI:30616"/>
        <dbReference type="ChEBI" id="CHEBI:43474"/>
        <dbReference type="ChEBI" id="CHEBI:456216"/>
        <dbReference type="EC" id="3.6.4.13"/>
    </reaction>
</comment>
<dbReference type="CDD" id="cd18787">
    <property type="entry name" value="SF2_C_DEAD"/>
    <property type="match status" value="1"/>
</dbReference>
<dbReference type="InterPro" id="IPR000629">
    <property type="entry name" value="RNA-helicase_DEAD-box_CS"/>
</dbReference>
<dbReference type="GO" id="GO:0003724">
    <property type="term" value="F:RNA helicase activity"/>
    <property type="evidence" value="ECO:0007669"/>
    <property type="project" value="UniProtKB-EC"/>
</dbReference>
<dbReference type="InterPro" id="IPR011545">
    <property type="entry name" value="DEAD/DEAH_box_helicase_dom"/>
</dbReference>
<dbReference type="PROSITE" id="PS51195">
    <property type="entry name" value="Q_MOTIF"/>
    <property type="match status" value="1"/>
</dbReference>
<feature type="compositionally biased region" description="Acidic residues" evidence="9">
    <location>
        <begin position="285"/>
        <end position="299"/>
    </location>
</feature>
<evidence type="ECO:0000256" key="3">
    <source>
        <dbReference type="ARBA" id="ARBA00022806"/>
    </source>
</evidence>
<feature type="region of interest" description="Disordered" evidence="9">
    <location>
        <begin position="259"/>
        <end position="300"/>
    </location>
</feature>
<dbReference type="CDD" id="cd17946">
    <property type="entry name" value="DEADc_DDX24"/>
    <property type="match status" value="1"/>
</dbReference>
<dbReference type="EC" id="3.6.4.13" evidence="8"/>
<evidence type="ECO:0000256" key="1">
    <source>
        <dbReference type="ARBA" id="ARBA00022741"/>
    </source>
</evidence>
<dbReference type="EMBL" id="JAATIS010008546">
    <property type="protein sequence ID" value="KAG2457754.1"/>
    <property type="molecule type" value="Genomic_DNA"/>
</dbReference>
<name>A0A8X8BK17_POLSE</name>
<comment type="caution">
    <text evidence="13">The sequence shown here is derived from an EMBL/GenBank/DDBJ whole genome shotgun (WGS) entry which is preliminary data.</text>
</comment>
<dbReference type="Proteomes" id="UP000886611">
    <property type="component" value="Unassembled WGS sequence"/>
</dbReference>
<keyword evidence="1 7" id="KW-0547">Nucleotide-binding</keyword>
<keyword evidence="5 8" id="KW-0694">RNA-binding</keyword>
<dbReference type="GO" id="GO:0005524">
    <property type="term" value="F:ATP binding"/>
    <property type="evidence" value="ECO:0007669"/>
    <property type="project" value="UniProtKB-UniRule"/>
</dbReference>
<comment type="domain">
    <text evidence="8">The Q motif is unique to and characteristic of the DEAD box family of RNA helicases and controls ATP binding and hydrolysis.</text>
</comment>
<evidence type="ECO:0000256" key="7">
    <source>
        <dbReference type="RuleBase" id="RU000492"/>
    </source>
</evidence>
<dbReference type="SMART" id="SM00487">
    <property type="entry name" value="DEXDc"/>
    <property type="match status" value="1"/>
</dbReference>
<evidence type="ECO:0000313" key="13">
    <source>
        <dbReference type="EMBL" id="KAG2457754.1"/>
    </source>
</evidence>
<dbReference type="PROSITE" id="PS00039">
    <property type="entry name" value="DEAD_ATP_HELICASE"/>
    <property type="match status" value="1"/>
</dbReference>
<gene>
    <name evidence="13" type="primary">Ddx24</name>
    <name evidence="13" type="ORF">GTO96_0011903</name>
</gene>
<dbReference type="SUPFAM" id="SSF52540">
    <property type="entry name" value="P-loop containing nucleoside triphosphate hydrolases"/>
    <property type="match status" value="2"/>
</dbReference>
<dbReference type="AlphaFoldDB" id="A0A8X8BK17"/>
<evidence type="ECO:0000256" key="5">
    <source>
        <dbReference type="ARBA" id="ARBA00022884"/>
    </source>
</evidence>
<keyword evidence="14" id="KW-1185">Reference proteome</keyword>
<dbReference type="Pfam" id="PF00270">
    <property type="entry name" value="DEAD"/>
    <property type="match status" value="1"/>
</dbReference>
<evidence type="ECO:0000256" key="9">
    <source>
        <dbReference type="SAM" id="MobiDB-lite"/>
    </source>
</evidence>
<feature type="domain" description="DEAD-box RNA helicase Q" evidence="12">
    <location>
        <begin position="185"/>
        <end position="213"/>
    </location>
</feature>
<dbReference type="Pfam" id="PF00271">
    <property type="entry name" value="Helicase_C"/>
    <property type="match status" value="1"/>
</dbReference>
<keyword evidence="4 7" id="KW-0067">ATP-binding</keyword>
<comment type="similarity">
    <text evidence="7">Belongs to the DEAD box helicase family.</text>
</comment>
<protein>
    <recommendedName>
        <fullName evidence="8">ATP-dependent RNA helicase</fullName>
        <ecNumber evidence="8">3.6.4.13</ecNumber>
    </recommendedName>
</protein>
<dbReference type="SMART" id="SM00490">
    <property type="entry name" value="HELICc"/>
    <property type="match status" value="1"/>
</dbReference>
<feature type="domain" description="Helicase C-terminal" evidence="11">
    <location>
        <begin position="517"/>
        <end position="664"/>
    </location>
</feature>
<evidence type="ECO:0000256" key="4">
    <source>
        <dbReference type="ARBA" id="ARBA00022840"/>
    </source>
</evidence>
<dbReference type="InterPro" id="IPR014014">
    <property type="entry name" value="RNA_helicase_DEAD_Q_motif"/>
</dbReference>
<evidence type="ECO:0000256" key="8">
    <source>
        <dbReference type="RuleBase" id="RU365068"/>
    </source>
</evidence>
<feature type="domain" description="Helicase ATP-binding" evidence="10">
    <location>
        <begin position="217"/>
        <end position="470"/>
    </location>
</feature>
<evidence type="ECO:0000259" key="12">
    <source>
        <dbReference type="PROSITE" id="PS51195"/>
    </source>
</evidence>
<dbReference type="PANTHER" id="PTHR24031">
    <property type="entry name" value="RNA HELICASE"/>
    <property type="match status" value="1"/>
</dbReference>
<feature type="region of interest" description="Disordered" evidence="9">
    <location>
        <begin position="100"/>
        <end position="182"/>
    </location>
</feature>
<sequence length="785" mass="88799">MRRPSTAYLLVFLFPSPGIMKVKTSKKRFRSGFVNCEIQEKGHWAPVDLDPSILSEGGSGLVCFEELKDYRLVHSSKKVKKEVKRKRNVEEKLVVEKNDTDEEELVDSAHPPKKRKKKDKKAIDLCQALDSDNKSKSDSSQVSKKKKKQQKKAAEPRTSATGQAQENMTMRAVSPPPQCPQSDMSAWKDLFVPEPVLHALSDLGFDSPTPIQALTLPSAIRDKRDVFGAAETGSGKTLAYGIPMIHSILEWKQLSEGKSAEEESFESQDDLKETCDQVSEAASDTTEEEGDDNQEEIEPDQLGCVKVVDNVVFDFEGKETTAKSNTKKPLLGLVLTPTRELAVQVKKHIEAATKFTGIKTAIVVGGMAPQKQKRVLNHKPDIVVATPGRLWELVKEKHPHLTNLRELRCLVIDEADRMVEKGHFAELSELLEVLRTFQFNPKRQHFVFSATLTLVHETPMRVLQKKGKQMDSETKLGMLMKKVGIRTKPKIVDLTRKEATVETLTETALYCDTDEKDFYLYYFLLQHPGRTLVFANSIDCVKRLYTLLSILECSPLTLHANMHQKQRLKNLERFAERSSCVFLTTDVAARGLDIPDIDHVIHYQVPRTSETYVHRSGRTARAMKKGLTLLLIGPDDMLNFRKIYRTLGKDESLPQFPTEVKCMAAIKERVKLARDLEKIEYHTNREKQHDSWFKKAAEALEMELDDDILMVNMDAENSKIKHNGINEFLNLLNNVPLEIQSGLIIVHQDQSLLMSKSSDGLYNLVVVGHLWKVTQYSANLKSVTG</sequence>
<feature type="non-terminal residue" evidence="13">
    <location>
        <position position="1"/>
    </location>
</feature>
<organism evidence="13 14">
    <name type="scientific">Polypterus senegalus</name>
    <name type="common">Senegal bichir</name>
    <dbReference type="NCBI Taxonomy" id="55291"/>
    <lineage>
        <taxon>Eukaryota</taxon>
        <taxon>Metazoa</taxon>
        <taxon>Chordata</taxon>
        <taxon>Craniata</taxon>
        <taxon>Vertebrata</taxon>
        <taxon>Euteleostomi</taxon>
        <taxon>Actinopterygii</taxon>
        <taxon>Polypteriformes</taxon>
        <taxon>Polypteridae</taxon>
        <taxon>Polypterus</taxon>
    </lineage>
</organism>
<feature type="non-terminal residue" evidence="13">
    <location>
        <position position="785"/>
    </location>
</feature>
<dbReference type="GO" id="GO:0016787">
    <property type="term" value="F:hydrolase activity"/>
    <property type="evidence" value="ECO:0007669"/>
    <property type="project" value="UniProtKB-KW"/>
</dbReference>
<comment type="function">
    <text evidence="8">RNA helicase.</text>
</comment>
<dbReference type="InterPro" id="IPR027417">
    <property type="entry name" value="P-loop_NTPase"/>
</dbReference>
<dbReference type="InterPro" id="IPR001650">
    <property type="entry name" value="Helicase_C-like"/>
</dbReference>
<keyword evidence="2 7" id="KW-0378">Hydrolase</keyword>
<feature type="short sequence motif" description="Q motif" evidence="6">
    <location>
        <begin position="185"/>
        <end position="213"/>
    </location>
</feature>
<evidence type="ECO:0000313" key="14">
    <source>
        <dbReference type="Proteomes" id="UP000886611"/>
    </source>
</evidence>
<dbReference type="InterPro" id="IPR014001">
    <property type="entry name" value="Helicase_ATP-bd"/>
</dbReference>
<feature type="compositionally biased region" description="Polar residues" evidence="9">
    <location>
        <begin position="158"/>
        <end position="168"/>
    </location>
</feature>
<evidence type="ECO:0000259" key="10">
    <source>
        <dbReference type="PROSITE" id="PS51192"/>
    </source>
</evidence>
<dbReference type="PROSITE" id="PS51194">
    <property type="entry name" value="HELICASE_CTER"/>
    <property type="match status" value="1"/>
</dbReference>
<evidence type="ECO:0000256" key="2">
    <source>
        <dbReference type="ARBA" id="ARBA00022801"/>
    </source>
</evidence>
<keyword evidence="3 7" id="KW-0347">Helicase</keyword>
<feature type="compositionally biased region" description="Basic residues" evidence="9">
    <location>
        <begin position="111"/>
        <end position="120"/>
    </location>
</feature>
<dbReference type="GO" id="GO:0003723">
    <property type="term" value="F:RNA binding"/>
    <property type="evidence" value="ECO:0007669"/>
    <property type="project" value="UniProtKB-UniRule"/>
</dbReference>
<evidence type="ECO:0000259" key="11">
    <source>
        <dbReference type="PROSITE" id="PS51194"/>
    </source>
</evidence>
<dbReference type="Gene3D" id="3.40.50.300">
    <property type="entry name" value="P-loop containing nucleotide triphosphate hydrolases"/>
    <property type="match status" value="2"/>
</dbReference>
<evidence type="ECO:0000256" key="6">
    <source>
        <dbReference type="PROSITE-ProRule" id="PRU00552"/>
    </source>
</evidence>
<proteinExistence type="inferred from homology"/>